<dbReference type="Gene3D" id="3.30.2310.20">
    <property type="entry name" value="RelE-like"/>
    <property type="match status" value="1"/>
</dbReference>
<accession>A0A7C0TZ47</accession>
<name>A0A7C0TZ47_THELI</name>
<comment type="caution">
    <text evidence="1">The sequence shown here is derived from an EMBL/GenBank/DDBJ whole genome shotgun (WGS) entry which is preliminary data.</text>
</comment>
<proteinExistence type="predicted"/>
<organism evidence="1">
    <name type="scientific">Thermococcus litoralis</name>
    <dbReference type="NCBI Taxonomy" id="2265"/>
    <lineage>
        <taxon>Archaea</taxon>
        <taxon>Methanobacteriati</taxon>
        <taxon>Methanobacteriota</taxon>
        <taxon>Thermococci</taxon>
        <taxon>Thermococcales</taxon>
        <taxon>Thermococcaceae</taxon>
        <taxon>Thermococcus</taxon>
    </lineage>
</organism>
<dbReference type="EMBL" id="DQYG01000121">
    <property type="protein sequence ID" value="HDD31547.1"/>
    <property type="molecule type" value="Genomic_DNA"/>
</dbReference>
<gene>
    <name evidence="1" type="ORF">ENF72_02845</name>
</gene>
<dbReference type="Proteomes" id="UP000886210">
    <property type="component" value="Unassembled WGS sequence"/>
</dbReference>
<protein>
    <recommendedName>
        <fullName evidence="2">Peptidase</fullName>
    </recommendedName>
</protein>
<evidence type="ECO:0008006" key="2">
    <source>
        <dbReference type="Google" id="ProtNLM"/>
    </source>
</evidence>
<dbReference type="AlphaFoldDB" id="A0A7C0TZ47"/>
<dbReference type="Pfam" id="PF05015">
    <property type="entry name" value="HigB-like_toxin"/>
    <property type="match status" value="1"/>
</dbReference>
<evidence type="ECO:0000313" key="1">
    <source>
        <dbReference type="EMBL" id="HDD31547.1"/>
    </source>
</evidence>
<dbReference type="PANTHER" id="PTHR40266">
    <property type="entry name" value="TOXIN HIGB-1"/>
    <property type="match status" value="1"/>
</dbReference>
<dbReference type="PANTHER" id="PTHR40266:SF2">
    <property type="entry name" value="TOXIN HIGB-1"/>
    <property type="match status" value="1"/>
</dbReference>
<sequence>MIKKFKHKGLEELFESGNAKGINPEHTSRLRKILALLETAETLEDMNLPGLHLHQLKGSRRGTWAVRVSGNWRVTFRLKEGDIIDVDYEDYH</sequence>
<dbReference type="InterPro" id="IPR007711">
    <property type="entry name" value="HigB-1"/>
</dbReference>
<dbReference type="InterPro" id="IPR035093">
    <property type="entry name" value="RelE/ParE_toxin_dom_sf"/>
</dbReference>
<reference evidence="1" key="1">
    <citation type="journal article" date="2020" name="mSystems">
        <title>Genome- and Community-Level Interaction Insights into Carbon Utilization and Element Cycling Functions of Hydrothermarchaeota in Hydrothermal Sediment.</title>
        <authorList>
            <person name="Zhou Z."/>
            <person name="Liu Y."/>
            <person name="Xu W."/>
            <person name="Pan J."/>
            <person name="Luo Z.H."/>
            <person name="Li M."/>
        </authorList>
    </citation>
    <scope>NUCLEOTIDE SEQUENCE [LARGE SCALE GENOMIC DNA]</scope>
    <source>
        <strain evidence="1">HyVt-151</strain>
    </source>
</reference>
<dbReference type="SUPFAM" id="SSF143011">
    <property type="entry name" value="RelE-like"/>
    <property type="match status" value="1"/>
</dbReference>